<proteinExistence type="predicted"/>
<evidence type="ECO:0000256" key="1">
    <source>
        <dbReference type="SAM" id="SignalP"/>
    </source>
</evidence>
<sequence length="408" mass="44187">MSRAYLLLAATALSAAGNAAAQTPGAQVPAAQVPPSITVVGPRLDESERRLRACIARGCSPNEEIDATLAHAEAQFVAGNYRDARATVRSGVARNRRFAKTAPEPVADLLRADARIAAHLGFSEKARQGMMASEGVLRDAFGETDARSIAGRIAIADAWLSQRRFQAALEGYRAAEHLAKRSGNARLEGLALLRRASLDAQLSIARSGDGRPESLEQLLDRREPELRMFVNAARVVDARLQLRRGKPDAMEAVIAAARQDAGAEPLLLHMPVIVLDETGDRVVDKLSGRRAAPLPSAQSSLLKVAVEDNWADFGFWVGPDGRVREPELLRGGSRLSGEWPKLVIASLAGRRYAPTTLPADDPGFYRVERFTMTSDFVQGIKSRIRERSAQRKLVRLDLTAPSKAVAAR</sequence>
<dbReference type="RefSeq" id="WP_184027075.1">
    <property type="nucleotide sequence ID" value="NZ_JACIJJ010000002.1"/>
</dbReference>
<reference evidence="2 3" key="1">
    <citation type="submission" date="2020-08" db="EMBL/GenBank/DDBJ databases">
        <title>Genomic Encyclopedia of Type Strains, Phase IV (KMG-IV): sequencing the most valuable type-strain genomes for metagenomic binning, comparative biology and taxonomic classification.</title>
        <authorList>
            <person name="Goeker M."/>
        </authorList>
    </citation>
    <scope>NUCLEOTIDE SEQUENCE [LARGE SCALE GENOMIC DNA]</scope>
    <source>
        <strain evidence="2 3">DSM 27244</strain>
    </source>
</reference>
<evidence type="ECO:0000313" key="3">
    <source>
        <dbReference type="Proteomes" id="UP000557739"/>
    </source>
</evidence>
<feature type="signal peptide" evidence="1">
    <location>
        <begin position="1"/>
        <end position="21"/>
    </location>
</feature>
<evidence type="ECO:0000313" key="2">
    <source>
        <dbReference type="EMBL" id="MBB5698425.1"/>
    </source>
</evidence>
<gene>
    <name evidence="2" type="ORF">FHR19_001770</name>
</gene>
<dbReference type="Proteomes" id="UP000557739">
    <property type="component" value="Unassembled WGS sequence"/>
</dbReference>
<dbReference type="AlphaFoldDB" id="A0A7W9AQ15"/>
<protein>
    <submittedName>
        <fullName evidence="2">Tetratricopeptide (TPR) repeat protein</fullName>
    </submittedName>
</protein>
<dbReference type="EMBL" id="JACIJJ010000002">
    <property type="protein sequence ID" value="MBB5698425.1"/>
    <property type="molecule type" value="Genomic_DNA"/>
</dbReference>
<name>A0A7W9AQ15_9SPHN</name>
<feature type="chain" id="PRO_5030792776" evidence="1">
    <location>
        <begin position="22"/>
        <end position="408"/>
    </location>
</feature>
<keyword evidence="3" id="KW-1185">Reference proteome</keyword>
<organism evidence="2 3">
    <name type="scientific">Sphingomonas yantingensis</name>
    <dbReference type="NCBI Taxonomy" id="1241761"/>
    <lineage>
        <taxon>Bacteria</taxon>
        <taxon>Pseudomonadati</taxon>
        <taxon>Pseudomonadota</taxon>
        <taxon>Alphaproteobacteria</taxon>
        <taxon>Sphingomonadales</taxon>
        <taxon>Sphingomonadaceae</taxon>
        <taxon>Sphingomonas</taxon>
    </lineage>
</organism>
<accession>A0A7W9AQ15</accession>
<comment type="caution">
    <text evidence="2">The sequence shown here is derived from an EMBL/GenBank/DDBJ whole genome shotgun (WGS) entry which is preliminary data.</text>
</comment>
<keyword evidence="1" id="KW-0732">Signal</keyword>